<dbReference type="AlphaFoldDB" id="A0AAD7UAI7"/>
<dbReference type="PROSITE" id="PS50048">
    <property type="entry name" value="ZN2_CY6_FUNGAL_2"/>
    <property type="match status" value="1"/>
</dbReference>
<feature type="domain" description="Zn(2)-C6 fungal-type" evidence="3">
    <location>
        <begin position="13"/>
        <end position="42"/>
    </location>
</feature>
<evidence type="ECO:0000256" key="2">
    <source>
        <dbReference type="ARBA" id="ARBA00023242"/>
    </source>
</evidence>
<organism evidence="4 5">
    <name type="scientific">Chrysophaeum taylorii</name>
    <dbReference type="NCBI Taxonomy" id="2483200"/>
    <lineage>
        <taxon>Eukaryota</taxon>
        <taxon>Sar</taxon>
        <taxon>Stramenopiles</taxon>
        <taxon>Ochrophyta</taxon>
        <taxon>Pelagophyceae</taxon>
        <taxon>Pelagomonadales</taxon>
        <taxon>Pelagomonadaceae</taxon>
        <taxon>Chrysophaeum</taxon>
    </lineage>
</organism>
<gene>
    <name evidence="4" type="ORF">CTAYLR_007972</name>
</gene>
<keyword evidence="2" id="KW-0539">Nucleus</keyword>
<dbReference type="GO" id="GO:0005634">
    <property type="term" value="C:nucleus"/>
    <property type="evidence" value="ECO:0007669"/>
    <property type="project" value="UniProtKB-SubCell"/>
</dbReference>
<sequence length="265" mass="30055">MLGSVDVCADGATCLPCRMSKVRCDRRFPCGRCRRRRTECVAQIKERRRQCRMRRQLQKIQEPPQFDWRVPFYVGEPPGTLVPDLPHQGQVVMQAASMDQSVRASQSSARSFGPLDSFIQSPPPYPQIVSPPLPPDGEQEFVSKYGTKWHRIVGKMITHKDPRVRANSRKHLAKILELDVDSDATLENQTSIVDSAVQTLADLYKIRVNAPARKRARRTCEPSQQRASMTPEYTAMRDDYNIKAASRTFNNIAIPLADQKVSVSF</sequence>
<evidence type="ECO:0000256" key="1">
    <source>
        <dbReference type="ARBA" id="ARBA00004123"/>
    </source>
</evidence>
<accession>A0AAD7UAI7</accession>
<keyword evidence="5" id="KW-1185">Reference proteome</keyword>
<dbReference type="GO" id="GO:0008270">
    <property type="term" value="F:zinc ion binding"/>
    <property type="evidence" value="ECO:0007669"/>
    <property type="project" value="InterPro"/>
</dbReference>
<dbReference type="EMBL" id="JAQMWT010000457">
    <property type="protein sequence ID" value="KAJ8601038.1"/>
    <property type="molecule type" value="Genomic_DNA"/>
</dbReference>
<dbReference type="InterPro" id="IPR036864">
    <property type="entry name" value="Zn2-C6_fun-type_DNA-bd_sf"/>
</dbReference>
<name>A0AAD7UAI7_9STRA</name>
<comment type="caution">
    <text evidence="4">The sequence shown here is derived from an EMBL/GenBank/DDBJ whole genome shotgun (WGS) entry which is preliminary data.</text>
</comment>
<evidence type="ECO:0000313" key="5">
    <source>
        <dbReference type="Proteomes" id="UP001230188"/>
    </source>
</evidence>
<dbReference type="Pfam" id="PF00172">
    <property type="entry name" value="Zn_clus"/>
    <property type="match status" value="1"/>
</dbReference>
<dbReference type="SUPFAM" id="SSF57701">
    <property type="entry name" value="Zn2/Cys6 DNA-binding domain"/>
    <property type="match status" value="1"/>
</dbReference>
<protein>
    <recommendedName>
        <fullName evidence="3">Zn(2)-C6 fungal-type domain-containing protein</fullName>
    </recommendedName>
</protein>
<dbReference type="GO" id="GO:0000981">
    <property type="term" value="F:DNA-binding transcription factor activity, RNA polymerase II-specific"/>
    <property type="evidence" value="ECO:0007669"/>
    <property type="project" value="InterPro"/>
</dbReference>
<dbReference type="PROSITE" id="PS00463">
    <property type="entry name" value="ZN2_CY6_FUNGAL_1"/>
    <property type="match status" value="1"/>
</dbReference>
<proteinExistence type="predicted"/>
<comment type="subcellular location">
    <subcellularLocation>
        <location evidence="1">Nucleus</location>
    </subcellularLocation>
</comment>
<dbReference type="Proteomes" id="UP001230188">
    <property type="component" value="Unassembled WGS sequence"/>
</dbReference>
<evidence type="ECO:0000259" key="3">
    <source>
        <dbReference type="PROSITE" id="PS50048"/>
    </source>
</evidence>
<evidence type="ECO:0000313" key="4">
    <source>
        <dbReference type="EMBL" id="KAJ8601038.1"/>
    </source>
</evidence>
<dbReference type="InterPro" id="IPR001138">
    <property type="entry name" value="Zn2Cys6_DnaBD"/>
</dbReference>
<dbReference type="CDD" id="cd00067">
    <property type="entry name" value="GAL4"/>
    <property type="match status" value="1"/>
</dbReference>
<dbReference type="InterPro" id="IPR050613">
    <property type="entry name" value="Sec_Metabolite_Reg"/>
</dbReference>
<reference evidence="4" key="1">
    <citation type="submission" date="2023-01" db="EMBL/GenBank/DDBJ databases">
        <title>Metagenome sequencing of chrysophaentin producing Chrysophaeum taylorii.</title>
        <authorList>
            <person name="Davison J."/>
            <person name="Bewley C."/>
        </authorList>
    </citation>
    <scope>NUCLEOTIDE SEQUENCE</scope>
    <source>
        <strain evidence="4">NIES-1699</strain>
    </source>
</reference>
<dbReference type="Gene3D" id="4.10.240.10">
    <property type="entry name" value="Zn(2)-C6 fungal-type DNA-binding domain"/>
    <property type="match status" value="1"/>
</dbReference>
<dbReference type="PANTHER" id="PTHR31001">
    <property type="entry name" value="UNCHARACTERIZED TRANSCRIPTIONAL REGULATORY PROTEIN"/>
    <property type="match status" value="1"/>
</dbReference>